<feature type="region of interest" description="Disordered" evidence="1">
    <location>
        <begin position="1"/>
        <end position="74"/>
    </location>
</feature>
<feature type="compositionally biased region" description="Polar residues" evidence="1">
    <location>
        <begin position="1"/>
        <end position="14"/>
    </location>
</feature>
<dbReference type="Gramene" id="MELO3C025294.2.1">
    <property type="protein sequence ID" value="MELO3C025294.2.1"/>
    <property type="gene ID" value="MELO3C025294.2"/>
</dbReference>
<evidence type="ECO:0000256" key="1">
    <source>
        <dbReference type="SAM" id="MobiDB-lite"/>
    </source>
</evidence>
<sequence length="74" mass="8653">MVEGSGSKQDNLITSKKRGRIEPQKEDVTVQKKQRIKSLENTESKSEEEEQGEEDEQREEDEKVEEDNDEEVEE</sequence>
<dbReference type="AlphaFoldDB" id="A0A9I9DYQ9"/>
<name>A0A9I9DYQ9_CUCME</name>
<feature type="compositionally biased region" description="Basic and acidic residues" evidence="1">
    <location>
        <begin position="20"/>
        <end position="30"/>
    </location>
</feature>
<protein>
    <recommendedName>
        <fullName evidence="3">Protein Ycf2-like</fullName>
    </recommendedName>
</protein>
<proteinExistence type="predicted"/>
<evidence type="ECO:0008006" key="3">
    <source>
        <dbReference type="Google" id="ProtNLM"/>
    </source>
</evidence>
<reference evidence="2" key="1">
    <citation type="submission" date="2023-03" db="UniProtKB">
        <authorList>
            <consortium name="EnsemblPlants"/>
        </authorList>
    </citation>
    <scope>IDENTIFICATION</scope>
</reference>
<evidence type="ECO:0000313" key="2">
    <source>
        <dbReference type="EnsemblPlants" id="MELO3C025294.2.1"/>
    </source>
</evidence>
<accession>A0A9I9DYQ9</accession>
<feature type="compositionally biased region" description="Acidic residues" evidence="1">
    <location>
        <begin position="46"/>
        <end position="74"/>
    </location>
</feature>
<organism evidence="2">
    <name type="scientific">Cucumis melo</name>
    <name type="common">Muskmelon</name>
    <dbReference type="NCBI Taxonomy" id="3656"/>
    <lineage>
        <taxon>Eukaryota</taxon>
        <taxon>Viridiplantae</taxon>
        <taxon>Streptophyta</taxon>
        <taxon>Embryophyta</taxon>
        <taxon>Tracheophyta</taxon>
        <taxon>Spermatophyta</taxon>
        <taxon>Magnoliopsida</taxon>
        <taxon>eudicotyledons</taxon>
        <taxon>Gunneridae</taxon>
        <taxon>Pentapetalae</taxon>
        <taxon>rosids</taxon>
        <taxon>fabids</taxon>
        <taxon>Cucurbitales</taxon>
        <taxon>Cucurbitaceae</taxon>
        <taxon>Benincaseae</taxon>
        <taxon>Cucumis</taxon>
    </lineage>
</organism>
<dbReference type="EnsemblPlants" id="MELO3C025294.2.1">
    <property type="protein sequence ID" value="MELO3C025294.2.1"/>
    <property type="gene ID" value="MELO3C025294.2"/>
</dbReference>